<dbReference type="RefSeq" id="WP_260341925.1">
    <property type="nucleotide sequence ID" value="NZ_CP185977.1"/>
</dbReference>
<accession>A0A7S7A9X5</accession>
<dbReference type="SUPFAM" id="SSF53448">
    <property type="entry name" value="Nucleotide-diphospho-sugar transferases"/>
    <property type="match status" value="1"/>
</dbReference>
<evidence type="ECO:0000313" key="2">
    <source>
        <dbReference type="EMBL" id="QOW38001.1"/>
    </source>
</evidence>
<feature type="domain" description="Glycosyltransferase 2-like" evidence="1">
    <location>
        <begin position="8"/>
        <end position="106"/>
    </location>
</feature>
<reference evidence="2" key="1">
    <citation type="journal article" date="2020" name="FEMS Microbiol. Lett.">
        <title>Screening for texturing Leuconostoc and genomics behind polysaccharide production.</title>
        <authorList>
            <person name="Poulsen V.K."/>
            <person name="Koza A."/>
            <person name="Al-Nakeeb K."/>
            <person name="Oeregaard G."/>
        </authorList>
    </citation>
    <scope>NUCLEOTIDE SEQUENCE</scope>
    <source>
        <strain evidence="2">Ln7</strain>
    </source>
</reference>
<dbReference type="EMBL" id="MT799693">
    <property type="protein sequence ID" value="QOW38001.1"/>
    <property type="molecule type" value="Genomic_DNA"/>
</dbReference>
<name>A0A7S7A9X5_LEUME</name>
<dbReference type="InterPro" id="IPR001173">
    <property type="entry name" value="Glyco_trans_2-like"/>
</dbReference>
<evidence type="ECO:0000259" key="1">
    <source>
        <dbReference type="Pfam" id="PF00535"/>
    </source>
</evidence>
<protein>
    <submittedName>
        <fullName evidence="2">GT</fullName>
    </submittedName>
</protein>
<dbReference type="Pfam" id="PF00535">
    <property type="entry name" value="Glycos_transf_2"/>
    <property type="match status" value="1"/>
</dbReference>
<sequence>MAKTFALIVTYGNHKVQLTEVLNKTLNNSKIDHVFIVDNGSTYDLGREIPEIFSNKVFLITLKENTGSAGGFGRGIREVVKYSKNNEDRLLILDDDSYAEFDALDKIDYLENIFNHQHEHIWSLNRLQIDELPEPDNKSFDYSVKYYYNSFYRFSITNIFGKNRYQIKRNYKCIKNMAFAPYSGLLIGLSVINTVGFPNEEMYLYSDDIEYTFRIAESGIDILQTFDANIRDIAGSWYNSKESNVHDAFFEGTEENYRALYAYRNEAYLAKYIMQKNRFLSNLNYYAWIINILRHMPKNKKGIKQFSKIIKVVHMGRKKHLGQFKKIGR</sequence>
<dbReference type="Gene3D" id="3.90.550.60">
    <property type="match status" value="1"/>
</dbReference>
<organism evidence="2">
    <name type="scientific">Leuconostoc mesenteroides</name>
    <dbReference type="NCBI Taxonomy" id="1245"/>
    <lineage>
        <taxon>Bacteria</taxon>
        <taxon>Bacillati</taxon>
        <taxon>Bacillota</taxon>
        <taxon>Bacilli</taxon>
        <taxon>Lactobacillales</taxon>
        <taxon>Lactobacillaceae</taxon>
        <taxon>Leuconostoc</taxon>
    </lineage>
</organism>
<dbReference type="AlphaFoldDB" id="A0A7S7A9X5"/>
<proteinExistence type="predicted"/>
<dbReference type="InterPro" id="IPR029044">
    <property type="entry name" value="Nucleotide-diphossugar_trans"/>
</dbReference>